<name>A0A8T3VKY9_METOL</name>
<evidence type="ECO:0000256" key="1">
    <source>
        <dbReference type="SAM" id="Phobius"/>
    </source>
</evidence>
<sequence>MNMTLLIILCALVTFIPRVIPAIFMERLNFSPKFEKFLNLIPYTALAALICPGVLTVDPDLWFIGLIGAIIAGGLAWKKVPLGVIVILTVIVLIAVYLMVPFFPALI</sequence>
<dbReference type="EMBL" id="SUTG01000005">
    <property type="protein sequence ID" value="MBE6511902.1"/>
    <property type="molecule type" value="Genomic_DNA"/>
</dbReference>
<feature type="transmembrane region" description="Helical" evidence="1">
    <location>
        <begin position="84"/>
        <end position="106"/>
    </location>
</feature>
<keyword evidence="1" id="KW-0812">Transmembrane</keyword>
<protein>
    <submittedName>
        <fullName evidence="2">AzlD domain-containing protein</fullName>
    </submittedName>
</protein>
<evidence type="ECO:0000313" key="2">
    <source>
        <dbReference type="EMBL" id="MBE6511902.1"/>
    </source>
</evidence>
<feature type="transmembrane region" description="Helical" evidence="1">
    <location>
        <begin position="37"/>
        <end position="55"/>
    </location>
</feature>
<keyword evidence="1" id="KW-1133">Transmembrane helix</keyword>
<feature type="transmembrane region" description="Helical" evidence="1">
    <location>
        <begin position="61"/>
        <end position="77"/>
    </location>
</feature>
<comment type="caution">
    <text evidence="2">The sequence shown here is derived from an EMBL/GenBank/DDBJ whole genome shotgun (WGS) entry which is preliminary data.</text>
</comment>
<accession>A0A8T3VKY9</accession>
<dbReference type="Proteomes" id="UP000732619">
    <property type="component" value="Unassembled WGS sequence"/>
</dbReference>
<feature type="transmembrane region" description="Helical" evidence="1">
    <location>
        <begin position="6"/>
        <end position="25"/>
    </location>
</feature>
<dbReference type="AlphaFoldDB" id="A0A8T3VKY9"/>
<reference evidence="2" key="1">
    <citation type="submission" date="2019-04" db="EMBL/GenBank/DDBJ databases">
        <title>Evolution of Biomass-Degrading Anaerobic Consortia Revealed by Metagenomics.</title>
        <authorList>
            <person name="Peng X."/>
        </authorList>
    </citation>
    <scope>NUCLEOTIDE SEQUENCE</scope>
    <source>
        <strain evidence="2">SIG14</strain>
    </source>
</reference>
<dbReference type="Pfam" id="PF05437">
    <property type="entry name" value="AzlD"/>
    <property type="match status" value="1"/>
</dbReference>
<organism evidence="2 3">
    <name type="scientific">Methanobrevibacter olleyae</name>
    <dbReference type="NCBI Taxonomy" id="294671"/>
    <lineage>
        <taxon>Archaea</taxon>
        <taxon>Methanobacteriati</taxon>
        <taxon>Methanobacteriota</taxon>
        <taxon>Methanomada group</taxon>
        <taxon>Methanobacteria</taxon>
        <taxon>Methanobacteriales</taxon>
        <taxon>Methanobacteriaceae</taxon>
        <taxon>Methanobrevibacter</taxon>
    </lineage>
</organism>
<keyword evidence="1" id="KW-0472">Membrane</keyword>
<proteinExistence type="predicted"/>
<evidence type="ECO:0000313" key="3">
    <source>
        <dbReference type="Proteomes" id="UP000732619"/>
    </source>
</evidence>
<dbReference type="InterPro" id="IPR008407">
    <property type="entry name" value="Brnchd-chn_aa_trnsp_AzlD"/>
</dbReference>
<gene>
    <name evidence="2" type="ORF">E7Z75_01950</name>
</gene>